<gene>
    <name evidence="1" type="ORF">TNIN_333801</name>
</gene>
<name>A0A8X7CG70_9ARAC</name>
<dbReference type="AlphaFoldDB" id="A0A8X7CG70"/>
<organism evidence="1 2">
    <name type="scientific">Trichonephila inaurata madagascariensis</name>
    <dbReference type="NCBI Taxonomy" id="2747483"/>
    <lineage>
        <taxon>Eukaryota</taxon>
        <taxon>Metazoa</taxon>
        <taxon>Ecdysozoa</taxon>
        <taxon>Arthropoda</taxon>
        <taxon>Chelicerata</taxon>
        <taxon>Arachnida</taxon>
        <taxon>Araneae</taxon>
        <taxon>Araneomorphae</taxon>
        <taxon>Entelegynae</taxon>
        <taxon>Araneoidea</taxon>
        <taxon>Nephilidae</taxon>
        <taxon>Trichonephila</taxon>
        <taxon>Trichonephila inaurata</taxon>
    </lineage>
</organism>
<evidence type="ECO:0000313" key="1">
    <source>
        <dbReference type="EMBL" id="GFY71119.1"/>
    </source>
</evidence>
<protein>
    <submittedName>
        <fullName evidence="1">Uncharacterized protein</fullName>
    </submittedName>
</protein>
<evidence type="ECO:0000313" key="2">
    <source>
        <dbReference type="Proteomes" id="UP000886998"/>
    </source>
</evidence>
<comment type="caution">
    <text evidence="1">The sequence shown here is derived from an EMBL/GenBank/DDBJ whole genome shotgun (WGS) entry which is preliminary data.</text>
</comment>
<dbReference type="EMBL" id="BMAV01018626">
    <property type="protein sequence ID" value="GFY71119.1"/>
    <property type="molecule type" value="Genomic_DNA"/>
</dbReference>
<sequence>MTLRLPPRRLNVSFLRLSRGLRALHTSCGSLSADDTRSILLGRSFAEEQWDLTGRARRGVKLYTNISDSKNLQEKKM</sequence>
<accession>A0A8X7CG70</accession>
<keyword evidence="2" id="KW-1185">Reference proteome</keyword>
<reference evidence="1" key="1">
    <citation type="submission" date="2020-08" db="EMBL/GenBank/DDBJ databases">
        <title>Multicomponent nature underlies the extraordinary mechanical properties of spider dragline silk.</title>
        <authorList>
            <person name="Kono N."/>
            <person name="Nakamura H."/>
            <person name="Mori M."/>
            <person name="Yoshida Y."/>
            <person name="Ohtoshi R."/>
            <person name="Malay A.D."/>
            <person name="Moran D.A.P."/>
            <person name="Tomita M."/>
            <person name="Numata K."/>
            <person name="Arakawa K."/>
        </authorList>
    </citation>
    <scope>NUCLEOTIDE SEQUENCE</scope>
</reference>
<dbReference type="Proteomes" id="UP000886998">
    <property type="component" value="Unassembled WGS sequence"/>
</dbReference>
<proteinExistence type="predicted"/>